<protein>
    <submittedName>
        <fullName evidence="2">Uncharacterized protein</fullName>
    </submittedName>
</protein>
<evidence type="ECO:0000256" key="1">
    <source>
        <dbReference type="SAM" id="MobiDB-lite"/>
    </source>
</evidence>
<feature type="region of interest" description="Disordered" evidence="1">
    <location>
        <begin position="129"/>
        <end position="169"/>
    </location>
</feature>
<dbReference type="AlphaFoldDB" id="A0A0A0HT26"/>
<gene>
    <name evidence="2" type="ORF">PADG_12107</name>
</gene>
<dbReference type="Proteomes" id="UP000001628">
    <property type="component" value="Unassembled WGS sequence"/>
</dbReference>
<reference evidence="2 3" key="1">
    <citation type="journal article" date="2011" name="PLoS Genet.">
        <title>Comparative genomic analysis of human fungal pathogens causing paracoccidioidomycosis.</title>
        <authorList>
            <person name="Desjardins C.A."/>
            <person name="Champion M.D."/>
            <person name="Holder J.W."/>
            <person name="Muszewska A."/>
            <person name="Goldberg J."/>
            <person name="Bailao A.M."/>
            <person name="Brigido M.M."/>
            <person name="Ferreira M.E."/>
            <person name="Garcia A.M."/>
            <person name="Grynberg M."/>
            <person name="Gujja S."/>
            <person name="Heiman D.I."/>
            <person name="Henn M.R."/>
            <person name="Kodira C.D."/>
            <person name="Leon-Narvaez H."/>
            <person name="Longo L.V."/>
            <person name="Ma L.J."/>
            <person name="Malavazi I."/>
            <person name="Matsuo A.L."/>
            <person name="Morais F.V."/>
            <person name="Pereira M."/>
            <person name="Rodriguez-Brito S."/>
            <person name="Sakthikumar S."/>
            <person name="Salem-Izacc S.M."/>
            <person name="Sykes S.M."/>
            <person name="Teixeira M.M."/>
            <person name="Vallejo M.C."/>
            <person name="Walter M.E."/>
            <person name="Yandava C."/>
            <person name="Young S."/>
            <person name="Zeng Q."/>
            <person name="Zucker J."/>
            <person name="Felipe M.S."/>
            <person name="Goldman G.H."/>
            <person name="Haas B.J."/>
            <person name="McEwen J.G."/>
            <person name="Nino-Vega G."/>
            <person name="Puccia R."/>
            <person name="San-Blas G."/>
            <person name="Soares C.M."/>
            <person name="Birren B.W."/>
            <person name="Cuomo C.A."/>
        </authorList>
    </citation>
    <scope>NUCLEOTIDE SEQUENCE [LARGE SCALE GENOMIC DNA]</scope>
    <source>
        <strain evidence="2 3">Pb18</strain>
    </source>
</reference>
<proteinExistence type="predicted"/>
<dbReference type="KEGG" id="pbn:PADG_12107"/>
<dbReference type="GeneID" id="22588004"/>
<dbReference type="VEuPathDB" id="FungiDB:PADG_12107"/>
<feature type="compositionally biased region" description="Low complexity" evidence="1">
    <location>
        <begin position="152"/>
        <end position="169"/>
    </location>
</feature>
<feature type="compositionally biased region" description="Basic residues" evidence="1">
    <location>
        <begin position="1"/>
        <end position="10"/>
    </location>
</feature>
<feature type="compositionally biased region" description="Polar residues" evidence="1">
    <location>
        <begin position="37"/>
        <end position="46"/>
    </location>
</feature>
<evidence type="ECO:0000313" key="3">
    <source>
        <dbReference type="Proteomes" id="UP000001628"/>
    </source>
</evidence>
<organism evidence="2 3">
    <name type="scientific">Paracoccidioides brasiliensis (strain Pb18)</name>
    <dbReference type="NCBI Taxonomy" id="502780"/>
    <lineage>
        <taxon>Eukaryota</taxon>
        <taxon>Fungi</taxon>
        <taxon>Dikarya</taxon>
        <taxon>Ascomycota</taxon>
        <taxon>Pezizomycotina</taxon>
        <taxon>Eurotiomycetes</taxon>
        <taxon>Eurotiomycetidae</taxon>
        <taxon>Onygenales</taxon>
        <taxon>Ajellomycetaceae</taxon>
        <taxon>Paracoccidioides</taxon>
    </lineage>
</organism>
<dbReference type="EMBL" id="KN275964">
    <property type="protein sequence ID" value="KGM91792.1"/>
    <property type="molecule type" value="Genomic_DNA"/>
</dbReference>
<keyword evidence="3" id="KW-1185">Reference proteome</keyword>
<accession>A0A0A0HT26</accession>
<feature type="compositionally biased region" description="Polar residues" evidence="1">
    <location>
        <begin position="14"/>
        <end position="23"/>
    </location>
</feature>
<feature type="region of interest" description="Disordered" evidence="1">
    <location>
        <begin position="1"/>
        <end position="68"/>
    </location>
</feature>
<name>A0A0A0HT26_PARBD</name>
<dbReference type="HOGENOM" id="CLU_1579016_0_0_1"/>
<dbReference type="InParanoid" id="A0A0A0HT26"/>
<sequence length="169" mass="18827">MCRKRERQARRSSETGAVSINSHGSKEPVSPAGRVSVSESGSTAVTHDTVWRDGSMRGTEQWPAAQQAEKGVQWAVAGVWGLAPKSKRDWVEQDKETKSRVLRPLRVFQASCVDCWKALLHDDCTRNWNEKSQSLRPPMPPSRFPDRRDTPLRTPSGSTPTTSSDLLSL</sequence>
<evidence type="ECO:0000313" key="2">
    <source>
        <dbReference type="EMBL" id="KGM91792.1"/>
    </source>
</evidence>
<dbReference type="RefSeq" id="XP_010761965.1">
    <property type="nucleotide sequence ID" value="XM_010763663.1"/>
</dbReference>